<dbReference type="STRING" id="90262.A0A1X2IRE8"/>
<evidence type="ECO:0000256" key="1">
    <source>
        <dbReference type="ARBA" id="ARBA00004477"/>
    </source>
</evidence>
<evidence type="ECO:0000256" key="13">
    <source>
        <dbReference type="SAM" id="Phobius"/>
    </source>
</evidence>
<protein>
    <recommendedName>
        <fullName evidence="10">O-acyltransferase</fullName>
    </recommendedName>
</protein>
<dbReference type="GO" id="GO:0008204">
    <property type="term" value="P:ergosterol metabolic process"/>
    <property type="evidence" value="ECO:0007669"/>
    <property type="project" value="TreeGrafter"/>
</dbReference>
<feature type="transmembrane region" description="Helical" evidence="13">
    <location>
        <begin position="302"/>
        <end position="321"/>
    </location>
</feature>
<dbReference type="AlphaFoldDB" id="A0A1X2IRE8"/>
<feature type="transmembrane region" description="Helical" evidence="13">
    <location>
        <begin position="479"/>
        <end position="496"/>
    </location>
</feature>
<feature type="coiled-coil region" evidence="12">
    <location>
        <begin position="242"/>
        <end position="269"/>
    </location>
</feature>
<keyword evidence="5 10" id="KW-0256">Endoplasmic reticulum</keyword>
<evidence type="ECO:0000256" key="7">
    <source>
        <dbReference type="ARBA" id="ARBA00023136"/>
    </source>
</evidence>
<dbReference type="InterPro" id="IPR014371">
    <property type="entry name" value="Oat_ACAT_DAG_ARE"/>
</dbReference>
<evidence type="ECO:0000256" key="6">
    <source>
        <dbReference type="ARBA" id="ARBA00022989"/>
    </source>
</evidence>
<evidence type="ECO:0000256" key="12">
    <source>
        <dbReference type="SAM" id="Coils"/>
    </source>
</evidence>
<feature type="active site" evidence="11">
    <location>
        <position position="435"/>
    </location>
</feature>
<evidence type="ECO:0000313" key="14">
    <source>
        <dbReference type="EMBL" id="ORZ21118.1"/>
    </source>
</evidence>
<comment type="function">
    <text evidence="9">Sterol O-acyltransferase that catalyzes the formation of stery esters.</text>
</comment>
<comment type="similarity">
    <text evidence="2 10">Belongs to the membrane-bound acyltransferase family. Sterol o-acyltransferase subfamily.</text>
</comment>
<comment type="subcellular location">
    <subcellularLocation>
        <location evidence="1 10">Endoplasmic reticulum membrane</location>
        <topology evidence="1 10">Multi-pass membrane protein</topology>
    </subcellularLocation>
</comment>
<keyword evidence="6 13" id="KW-1133">Transmembrane helix</keyword>
<evidence type="ECO:0000256" key="8">
    <source>
        <dbReference type="ARBA" id="ARBA00023315"/>
    </source>
</evidence>
<evidence type="ECO:0000256" key="5">
    <source>
        <dbReference type="ARBA" id="ARBA00022824"/>
    </source>
</evidence>
<dbReference type="OrthoDB" id="10039049at2759"/>
<evidence type="ECO:0000313" key="15">
    <source>
        <dbReference type="Proteomes" id="UP000193560"/>
    </source>
</evidence>
<evidence type="ECO:0000256" key="3">
    <source>
        <dbReference type="ARBA" id="ARBA00022679"/>
    </source>
</evidence>
<feature type="transmembrane region" description="Helical" evidence="13">
    <location>
        <begin position="166"/>
        <end position="184"/>
    </location>
</feature>
<dbReference type="GO" id="GO:0005789">
    <property type="term" value="C:endoplasmic reticulum membrane"/>
    <property type="evidence" value="ECO:0007669"/>
    <property type="project" value="UniProtKB-SubCell"/>
</dbReference>
<sequence length="518" mass="61386">MVQDTRPTKTLVNGTPHASFMTTDNNSTIITEETTTATTTTTSIKNNNKASAAVTANVRLNKQRRLYFKARNTKFDITDPDAHKETFRGFYTLFWLAMIIYSIQTFMACYQQEGILLSLNFYDLISEDALALLVSDCVMVSITMFSVPYSRLLIKGVIHYETTGVILQHLCQALFLFCSVYWVVWRDWPWVQSGFFTMHSIVMMMKMHSYTALNGHLSIKLRRLNHLKKYVPEWLSKRDELTDDDKIELDGMEEEIKFLEEELIQGEVRFPNNVTMKNYLDYLLVPSLVYWMEYPRTDRVRPWYVFEKTMATFASFLFLYITTERYILTKLYDPSLSEIEVIIELLFPFLINYLFIFYIIFECILNGFAEISRFADRNFYDDWWNSVSYDEFARKWNKPVHHWLLRHVYTESIESYKLSKTNATFVTFLLSSCLHEMVLVICTRRIRMYLFVLQMFQLPLIILGRKPFIRDRYWLGNTVYWLSMMFGPPLLGILYCREVFWSQWVANQLSSSSPYPSQ</sequence>
<feature type="transmembrane region" description="Helical" evidence="13">
    <location>
        <begin position="130"/>
        <end position="154"/>
    </location>
</feature>
<organism evidence="14 15">
    <name type="scientific">Absidia repens</name>
    <dbReference type="NCBI Taxonomy" id="90262"/>
    <lineage>
        <taxon>Eukaryota</taxon>
        <taxon>Fungi</taxon>
        <taxon>Fungi incertae sedis</taxon>
        <taxon>Mucoromycota</taxon>
        <taxon>Mucoromycotina</taxon>
        <taxon>Mucoromycetes</taxon>
        <taxon>Mucorales</taxon>
        <taxon>Cunninghamellaceae</taxon>
        <taxon>Absidia</taxon>
    </lineage>
</organism>
<keyword evidence="4 13" id="KW-0812">Transmembrane</keyword>
<feature type="transmembrane region" description="Helical" evidence="13">
    <location>
        <begin position="446"/>
        <end position="464"/>
    </location>
</feature>
<evidence type="ECO:0000256" key="11">
    <source>
        <dbReference type="PIRSR" id="PIRSR000439-1"/>
    </source>
</evidence>
<evidence type="ECO:0000256" key="9">
    <source>
        <dbReference type="ARBA" id="ARBA00023568"/>
    </source>
</evidence>
<keyword evidence="7 10" id="KW-0472">Membrane</keyword>
<evidence type="ECO:0000256" key="2">
    <source>
        <dbReference type="ARBA" id="ARBA00009010"/>
    </source>
</evidence>
<feature type="transmembrane region" description="Helical" evidence="13">
    <location>
        <begin position="341"/>
        <end position="361"/>
    </location>
</feature>
<dbReference type="EMBL" id="MCGE01000005">
    <property type="protein sequence ID" value="ORZ21118.1"/>
    <property type="molecule type" value="Genomic_DNA"/>
</dbReference>
<dbReference type="Pfam" id="PF03062">
    <property type="entry name" value="MBOAT"/>
    <property type="match status" value="1"/>
</dbReference>
<evidence type="ECO:0000256" key="10">
    <source>
        <dbReference type="PIRNR" id="PIRNR000439"/>
    </source>
</evidence>
<keyword evidence="12" id="KW-0175">Coiled coil</keyword>
<feature type="transmembrane region" description="Helical" evidence="13">
    <location>
        <begin position="90"/>
        <end position="110"/>
    </location>
</feature>
<evidence type="ECO:0000256" key="4">
    <source>
        <dbReference type="ARBA" id="ARBA00022692"/>
    </source>
</evidence>
<proteinExistence type="inferred from homology"/>
<feature type="transmembrane region" description="Helical" evidence="13">
    <location>
        <begin position="190"/>
        <end position="213"/>
    </location>
</feature>
<dbReference type="PANTHER" id="PTHR10408">
    <property type="entry name" value="STEROL O-ACYLTRANSFERASE"/>
    <property type="match status" value="1"/>
</dbReference>
<reference evidence="14 15" key="1">
    <citation type="submission" date="2016-07" db="EMBL/GenBank/DDBJ databases">
        <title>Pervasive Adenine N6-methylation of Active Genes in Fungi.</title>
        <authorList>
            <consortium name="DOE Joint Genome Institute"/>
            <person name="Mondo S.J."/>
            <person name="Dannebaum R.O."/>
            <person name="Kuo R.C."/>
            <person name="Labutti K."/>
            <person name="Haridas S."/>
            <person name="Kuo A."/>
            <person name="Salamov A."/>
            <person name="Ahrendt S.R."/>
            <person name="Lipzen A."/>
            <person name="Sullivan W."/>
            <person name="Andreopoulos W.B."/>
            <person name="Clum A."/>
            <person name="Lindquist E."/>
            <person name="Daum C."/>
            <person name="Ramamoorthy G.K."/>
            <person name="Gryganskyi A."/>
            <person name="Culley D."/>
            <person name="Magnuson J.K."/>
            <person name="James T.Y."/>
            <person name="O'Malley M.A."/>
            <person name="Stajich J.E."/>
            <person name="Spatafora J.W."/>
            <person name="Visel A."/>
            <person name="Grigoriev I.V."/>
        </authorList>
    </citation>
    <scope>NUCLEOTIDE SEQUENCE [LARGE SCALE GENOMIC DNA]</scope>
    <source>
        <strain evidence="14 15">NRRL 1336</strain>
    </source>
</reference>
<dbReference type="InterPro" id="IPR004299">
    <property type="entry name" value="MBOAT_fam"/>
</dbReference>
<comment type="caution">
    <text evidence="14">The sequence shown here is derived from an EMBL/GenBank/DDBJ whole genome shotgun (WGS) entry which is preliminary data.</text>
</comment>
<dbReference type="PIRSF" id="PIRSF000439">
    <property type="entry name" value="Oat_ACAT_DAG_ARE"/>
    <property type="match status" value="1"/>
</dbReference>
<gene>
    <name evidence="14" type="ORF">BCR42DRAFT_406860</name>
</gene>
<keyword evidence="3 10" id="KW-0808">Transferase</keyword>
<accession>A0A1X2IRE8</accession>
<keyword evidence="8 10" id="KW-0012">Acyltransferase</keyword>
<name>A0A1X2IRE8_9FUNG</name>
<dbReference type="Proteomes" id="UP000193560">
    <property type="component" value="Unassembled WGS sequence"/>
</dbReference>
<keyword evidence="15" id="KW-1185">Reference proteome</keyword>
<dbReference type="PANTHER" id="PTHR10408:SF9">
    <property type="entry name" value="STEROL O-ACYLTRANSFERASE 2-RELATED"/>
    <property type="match status" value="1"/>
</dbReference>
<dbReference type="GO" id="GO:0034737">
    <property type="term" value="F:ergosterol O-acyltransferase activity"/>
    <property type="evidence" value="ECO:0007669"/>
    <property type="project" value="TreeGrafter"/>
</dbReference>